<dbReference type="PANTHER" id="PTHR28589:SF1">
    <property type="entry name" value="SMALL RIBOSOMAL SUBUNIT PROTEIN MS34"/>
    <property type="match status" value="1"/>
</dbReference>
<dbReference type="Pfam" id="PF16053">
    <property type="entry name" value="MRP-S34"/>
    <property type="match status" value="1"/>
</dbReference>
<dbReference type="GO" id="GO:0005763">
    <property type="term" value="C:mitochondrial small ribosomal subunit"/>
    <property type="evidence" value="ECO:0000318"/>
    <property type="project" value="GO_Central"/>
</dbReference>
<proteinExistence type="predicted"/>
<dbReference type="GO" id="GO:0032543">
    <property type="term" value="P:mitochondrial translation"/>
    <property type="evidence" value="ECO:0000318"/>
    <property type="project" value="GO_Central"/>
</dbReference>
<evidence type="ECO:0000313" key="1">
    <source>
        <dbReference type="Ensembl" id="ENSCINP00000035630.1"/>
    </source>
</evidence>
<dbReference type="EMBL" id="EAAA01000649">
    <property type="status" value="NOT_ANNOTATED_CDS"/>
    <property type="molecule type" value="Genomic_DNA"/>
</dbReference>
<dbReference type="PANTHER" id="PTHR28589">
    <property type="entry name" value="28S RIBOSOMAL PROTEIN S34, MITOCHONDRIAL"/>
    <property type="match status" value="1"/>
</dbReference>
<dbReference type="GO" id="GO:0003735">
    <property type="term" value="F:structural constituent of ribosome"/>
    <property type="evidence" value="ECO:0000318"/>
    <property type="project" value="GO_Central"/>
</dbReference>
<dbReference type="FunCoup" id="H2Y146">
    <property type="interactions" value="84"/>
</dbReference>
<reference evidence="1" key="2">
    <citation type="journal article" date="2008" name="Genome Biol.">
        <title>Improved genome assembly and evidence-based global gene model set for the chordate Ciona intestinalis: new insight into intron and operon populations.</title>
        <authorList>
            <person name="Satou Y."/>
            <person name="Mineta K."/>
            <person name="Ogasawara M."/>
            <person name="Sasakura Y."/>
            <person name="Shoguchi E."/>
            <person name="Ueno K."/>
            <person name="Yamada L."/>
            <person name="Matsumoto J."/>
            <person name="Wasserscheid J."/>
            <person name="Dewar K."/>
            <person name="Wiley G.B."/>
            <person name="Macmil S.L."/>
            <person name="Roe B.A."/>
            <person name="Zeller R.W."/>
            <person name="Hastings K.E."/>
            <person name="Lemaire P."/>
            <person name="Lindquist E."/>
            <person name="Endo T."/>
            <person name="Hotta K."/>
            <person name="Inaba K."/>
        </authorList>
    </citation>
    <scope>NUCLEOTIDE SEQUENCE [LARGE SCALE GENOMIC DNA]</scope>
    <source>
        <strain evidence="1">wild type</strain>
    </source>
</reference>
<reference evidence="1" key="3">
    <citation type="submission" date="2025-08" db="UniProtKB">
        <authorList>
            <consortium name="Ensembl"/>
        </authorList>
    </citation>
    <scope>IDENTIFICATION</scope>
</reference>
<dbReference type="Ensembl" id="ENSCINT00000032139.1">
    <property type="protein sequence ID" value="ENSCINP00000035630.1"/>
    <property type="gene ID" value="ENSCING00000019091.1"/>
</dbReference>
<keyword evidence="2" id="KW-1185">Reference proteome</keyword>
<dbReference type="InParanoid" id="H2Y146"/>
<evidence type="ECO:0000313" key="2">
    <source>
        <dbReference type="Proteomes" id="UP000008144"/>
    </source>
</evidence>
<dbReference type="AlphaFoldDB" id="H2Y146"/>
<dbReference type="GeneTree" id="ENSGT00390000008964"/>
<dbReference type="HOGENOM" id="CLU_1408281_0_0_1"/>
<protein>
    <recommendedName>
        <fullName evidence="3">28S ribosomal protein S34, mitochondrial</fullName>
    </recommendedName>
</protein>
<reference evidence="2" key="1">
    <citation type="journal article" date="2002" name="Science">
        <title>The draft genome of Ciona intestinalis: insights into chordate and vertebrate origins.</title>
        <authorList>
            <person name="Dehal P."/>
            <person name="Satou Y."/>
            <person name="Campbell R.K."/>
            <person name="Chapman J."/>
            <person name="Degnan B."/>
            <person name="De Tomaso A."/>
            <person name="Davidson B."/>
            <person name="Di Gregorio A."/>
            <person name="Gelpke M."/>
            <person name="Goodstein D.M."/>
            <person name="Harafuji N."/>
            <person name="Hastings K.E."/>
            <person name="Ho I."/>
            <person name="Hotta K."/>
            <person name="Huang W."/>
            <person name="Kawashima T."/>
            <person name="Lemaire P."/>
            <person name="Martinez D."/>
            <person name="Meinertzhagen I.A."/>
            <person name="Necula S."/>
            <person name="Nonaka M."/>
            <person name="Putnam N."/>
            <person name="Rash S."/>
            <person name="Saiga H."/>
            <person name="Satake M."/>
            <person name="Terry A."/>
            <person name="Yamada L."/>
            <person name="Wang H.G."/>
            <person name="Awazu S."/>
            <person name="Azumi K."/>
            <person name="Boore J."/>
            <person name="Branno M."/>
            <person name="Chin-Bow S."/>
            <person name="DeSantis R."/>
            <person name="Doyle S."/>
            <person name="Francino P."/>
            <person name="Keys D.N."/>
            <person name="Haga S."/>
            <person name="Hayashi H."/>
            <person name="Hino K."/>
            <person name="Imai K.S."/>
            <person name="Inaba K."/>
            <person name="Kano S."/>
            <person name="Kobayashi K."/>
            <person name="Kobayashi M."/>
            <person name="Lee B.I."/>
            <person name="Makabe K.W."/>
            <person name="Manohar C."/>
            <person name="Matassi G."/>
            <person name="Medina M."/>
            <person name="Mochizuki Y."/>
            <person name="Mount S."/>
            <person name="Morishita T."/>
            <person name="Miura S."/>
            <person name="Nakayama A."/>
            <person name="Nishizaka S."/>
            <person name="Nomoto H."/>
            <person name="Ohta F."/>
            <person name="Oishi K."/>
            <person name="Rigoutsos I."/>
            <person name="Sano M."/>
            <person name="Sasaki A."/>
            <person name="Sasakura Y."/>
            <person name="Shoguchi E."/>
            <person name="Shin-i T."/>
            <person name="Spagnuolo A."/>
            <person name="Stainier D."/>
            <person name="Suzuki M.M."/>
            <person name="Tassy O."/>
            <person name="Takatori N."/>
            <person name="Tokuoka M."/>
            <person name="Yagi K."/>
            <person name="Yoshizaki F."/>
            <person name="Wada S."/>
            <person name="Zhang C."/>
            <person name="Hyatt P.D."/>
            <person name="Larimer F."/>
            <person name="Detter C."/>
            <person name="Doggett N."/>
            <person name="Glavina T."/>
            <person name="Hawkins T."/>
            <person name="Richardson P."/>
            <person name="Lucas S."/>
            <person name="Kohara Y."/>
            <person name="Levine M."/>
            <person name="Satoh N."/>
            <person name="Rokhsar D.S."/>
        </authorList>
    </citation>
    <scope>NUCLEOTIDE SEQUENCE [LARGE SCALE GENOMIC DNA]</scope>
</reference>
<sequence length="193" mass="22520">MAHKIERKLLAHITKKYPQPLCEMFKTKPNITLNMRTRNKEEKKLFQILSQLPSWGVGRLFTTCDDIIHSAPTFWRITRVHADLKSPNMEYGIAWGIKTLNGRNEGYEKEIQDGNENLWRLIPRHEEESYLEYEPQSAETHQVPLYVPMPPLMAMLESQNDKCGEDQEPMIKLLIKRGIHANQRQKLPDGSVI</sequence>
<organism evidence="1 2">
    <name type="scientific">Ciona intestinalis</name>
    <name type="common">Transparent sea squirt</name>
    <name type="synonym">Ascidia intestinalis</name>
    <dbReference type="NCBI Taxonomy" id="7719"/>
    <lineage>
        <taxon>Eukaryota</taxon>
        <taxon>Metazoa</taxon>
        <taxon>Chordata</taxon>
        <taxon>Tunicata</taxon>
        <taxon>Ascidiacea</taxon>
        <taxon>Phlebobranchia</taxon>
        <taxon>Cionidae</taxon>
        <taxon>Ciona</taxon>
    </lineage>
</organism>
<dbReference type="InterPro" id="IPR032053">
    <property type="entry name" value="Ribosomal_mS34"/>
</dbReference>
<name>H2Y146_CIOIN</name>
<dbReference type="STRING" id="7719.ENSCINP00000035630"/>
<evidence type="ECO:0008006" key="3">
    <source>
        <dbReference type="Google" id="ProtNLM"/>
    </source>
</evidence>
<dbReference type="OMA" id="HMEQQFK"/>
<accession>H2Y146</accession>
<reference evidence="1" key="4">
    <citation type="submission" date="2025-09" db="UniProtKB">
        <authorList>
            <consortium name="Ensembl"/>
        </authorList>
    </citation>
    <scope>IDENTIFICATION</scope>
</reference>
<dbReference type="Proteomes" id="UP000008144">
    <property type="component" value="Chromosome 11"/>
</dbReference>